<dbReference type="PROSITE" id="PS51352">
    <property type="entry name" value="THIOREDOXIN_2"/>
    <property type="match status" value="1"/>
</dbReference>
<evidence type="ECO:0000256" key="4">
    <source>
        <dbReference type="ARBA" id="ARBA00023284"/>
    </source>
</evidence>
<feature type="active site" description="Cysteine sulfenic acid (-SOH) intermediate" evidence="5">
    <location>
        <position position="49"/>
    </location>
</feature>
<name>A7HQX3_PARL1</name>
<dbReference type="PANTHER" id="PTHR10430">
    <property type="entry name" value="PEROXIREDOXIN"/>
    <property type="match status" value="1"/>
</dbReference>
<dbReference type="STRING" id="402881.Plav_0683"/>
<keyword evidence="1 6" id="KW-0575">Peroxidase</keyword>
<evidence type="ECO:0000256" key="6">
    <source>
        <dbReference type="RuleBase" id="RU366011"/>
    </source>
</evidence>
<dbReference type="SUPFAM" id="SSF52833">
    <property type="entry name" value="Thioredoxin-like"/>
    <property type="match status" value="1"/>
</dbReference>
<dbReference type="EMBL" id="CP000774">
    <property type="protein sequence ID" value="ABS62306.1"/>
    <property type="molecule type" value="Genomic_DNA"/>
</dbReference>
<keyword evidence="9" id="KW-1185">Reference proteome</keyword>
<gene>
    <name evidence="8" type="ordered locus">Plav_0683</name>
</gene>
<keyword evidence="2 6" id="KW-0049">Antioxidant</keyword>
<comment type="similarity">
    <text evidence="6">Belongs to the peroxiredoxin family. Prx5 subfamily.</text>
</comment>
<dbReference type="Proteomes" id="UP000006377">
    <property type="component" value="Chromosome"/>
</dbReference>
<dbReference type="RefSeq" id="WP_011995597.1">
    <property type="nucleotide sequence ID" value="NC_009719.1"/>
</dbReference>
<dbReference type="PANTHER" id="PTHR10430:SF16">
    <property type="entry name" value="PEROXIREDOXIN-5, MITOCHONDRIAL"/>
    <property type="match status" value="1"/>
</dbReference>
<dbReference type="InterPro" id="IPR013740">
    <property type="entry name" value="Redoxin"/>
</dbReference>
<sequence>MTINVGDKIPEATLMQMTDKGPAPVKTGEFFKGRKVVVFALPGAFTPTCSNQHLPGFIKNADTIKGKGVDEIVCLSVNDAFVMGAWGKQQGADSKVTMLADGNGDFTKALGLEFDGSNFGMGVRSSRYSMLVDDGVVKSLNKEPAGGKAEVSGAENILQQLS</sequence>
<dbReference type="eggNOG" id="COG0678">
    <property type="taxonomic scope" value="Bacteria"/>
</dbReference>
<dbReference type="InterPro" id="IPR037944">
    <property type="entry name" value="PRX5-like"/>
</dbReference>
<dbReference type="InterPro" id="IPR013766">
    <property type="entry name" value="Thioredoxin_domain"/>
</dbReference>
<dbReference type="Gene3D" id="3.40.30.10">
    <property type="entry name" value="Glutaredoxin"/>
    <property type="match status" value="1"/>
</dbReference>
<evidence type="ECO:0000256" key="2">
    <source>
        <dbReference type="ARBA" id="ARBA00022862"/>
    </source>
</evidence>
<proteinExistence type="inferred from homology"/>
<dbReference type="GO" id="GO:0005737">
    <property type="term" value="C:cytoplasm"/>
    <property type="evidence" value="ECO:0007669"/>
    <property type="project" value="TreeGrafter"/>
</dbReference>
<dbReference type="GO" id="GO:0008379">
    <property type="term" value="F:thioredoxin peroxidase activity"/>
    <property type="evidence" value="ECO:0007669"/>
    <property type="project" value="InterPro"/>
</dbReference>
<dbReference type="HOGENOM" id="CLU_072440_1_2_5"/>
<comment type="catalytic activity">
    <reaction evidence="6">
        <text>a hydroperoxide + 2 glutathione = an alcohol + glutathione disulfide + H2O</text>
        <dbReference type="Rhea" id="RHEA:62632"/>
        <dbReference type="ChEBI" id="CHEBI:15377"/>
        <dbReference type="ChEBI" id="CHEBI:30879"/>
        <dbReference type="ChEBI" id="CHEBI:35924"/>
        <dbReference type="ChEBI" id="CHEBI:57925"/>
        <dbReference type="ChEBI" id="CHEBI:58297"/>
        <dbReference type="EC" id="1.11.1.27"/>
    </reaction>
</comment>
<dbReference type="CDD" id="cd03013">
    <property type="entry name" value="PRX5_like"/>
    <property type="match status" value="1"/>
</dbReference>
<evidence type="ECO:0000259" key="7">
    <source>
        <dbReference type="PROSITE" id="PS51352"/>
    </source>
</evidence>
<evidence type="ECO:0000313" key="8">
    <source>
        <dbReference type="EMBL" id="ABS62306.1"/>
    </source>
</evidence>
<dbReference type="KEGG" id="pla:Plav_0683"/>
<dbReference type="FunFam" id="3.40.30.10:FF:000020">
    <property type="entry name" value="Peroxiredoxin"/>
    <property type="match status" value="1"/>
</dbReference>
<accession>A7HQX3</accession>
<comment type="function">
    <text evidence="6">Thiol-specific peroxidase that catalyzes the reduction of hydrogen peroxide and organic hydroperoxides to water and alcohols, respectively. Plays a role in cell protection against oxidative stress by detoxifying peroxides.</text>
</comment>
<dbReference type="AlphaFoldDB" id="A7HQX3"/>
<reference evidence="8 9" key="1">
    <citation type="journal article" date="2011" name="Stand. Genomic Sci.">
        <title>Complete genome sequence of Parvibaculum lavamentivorans type strain (DS-1(T)).</title>
        <authorList>
            <person name="Schleheck D."/>
            <person name="Weiss M."/>
            <person name="Pitluck S."/>
            <person name="Bruce D."/>
            <person name="Land M.L."/>
            <person name="Han S."/>
            <person name="Saunders E."/>
            <person name="Tapia R."/>
            <person name="Detter C."/>
            <person name="Brettin T."/>
            <person name="Han J."/>
            <person name="Woyke T."/>
            <person name="Goodwin L."/>
            <person name="Pennacchio L."/>
            <person name="Nolan M."/>
            <person name="Cook A.M."/>
            <person name="Kjelleberg S."/>
            <person name="Thomas T."/>
        </authorList>
    </citation>
    <scope>NUCLEOTIDE SEQUENCE [LARGE SCALE GENOMIC DNA]</scope>
    <source>
        <strain evidence="9">DS-1 / DSM 13023 / NCIMB 13966</strain>
    </source>
</reference>
<dbReference type="OrthoDB" id="9800621at2"/>
<keyword evidence="3 6" id="KW-0560">Oxidoreductase</keyword>
<keyword evidence="4 6" id="KW-0676">Redox-active center</keyword>
<dbReference type="GO" id="GO:0034599">
    <property type="term" value="P:cellular response to oxidative stress"/>
    <property type="evidence" value="ECO:0007669"/>
    <property type="project" value="InterPro"/>
</dbReference>
<dbReference type="GO" id="GO:0042744">
    <property type="term" value="P:hydrogen peroxide catabolic process"/>
    <property type="evidence" value="ECO:0007669"/>
    <property type="project" value="TreeGrafter"/>
</dbReference>
<dbReference type="InterPro" id="IPR036249">
    <property type="entry name" value="Thioredoxin-like_sf"/>
</dbReference>
<protein>
    <recommendedName>
        <fullName evidence="6">Glutathione-dependent peroxiredoxin</fullName>
        <ecNumber evidence="6">1.11.1.27</ecNumber>
    </recommendedName>
</protein>
<evidence type="ECO:0000313" key="9">
    <source>
        <dbReference type="Proteomes" id="UP000006377"/>
    </source>
</evidence>
<dbReference type="Pfam" id="PF08534">
    <property type="entry name" value="Redoxin"/>
    <property type="match status" value="1"/>
</dbReference>
<evidence type="ECO:0000256" key="5">
    <source>
        <dbReference type="PIRSR" id="PIRSR637944-1"/>
    </source>
</evidence>
<dbReference type="EC" id="1.11.1.27" evidence="6"/>
<feature type="domain" description="Thioredoxin" evidence="7">
    <location>
        <begin position="3"/>
        <end position="162"/>
    </location>
</feature>
<organism evidence="8 9">
    <name type="scientific">Parvibaculum lavamentivorans (strain DS-1 / DSM 13023 / NCIMB 13966)</name>
    <dbReference type="NCBI Taxonomy" id="402881"/>
    <lineage>
        <taxon>Bacteria</taxon>
        <taxon>Pseudomonadati</taxon>
        <taxon>Pseudomonadota</taxon>
        <taxon>Alphaproteobacteria</taxon>
        <taxon>Hyphomicrobiales</taxon>
        <taxon>Parvibaculaceae</taxon>
        <taxon>Parvibaculum</taxon>
    </lineage>
</organism>
<evidence type="ECO:0000256" key="3">
    <source>
        <dbReference type="ARBA" id="ARBA00023002"/>
    </source>
</evidence>
<evidence type="ECO:0000256" key="1">
    <source>
        <dbReference type="ARBA" id="ARBA00022559"/>
    </source>
</evidence>
<dbReference type="GO" id="GO:0045454">
    <property type="term" value="P:cell redox homeostasis"/>
    <property type="evidence" value="ECO:0007669"/>
    <property type="project" value="TreeGrafter"/>
</dbReference>